<dbReference type="InterPro" id="IPR036397">
    <property type="entry name" value="RNaseH_sf"/>
</dbReference>
<name>A0A9P6XZQ8_RHIOR</name>
<dbReference type="PANTHER" id="PTHR46564:SF1">
    <property type="entry name" value="TRANSPOSASE"/>
    <property type="match status" value="1"/>
</dbReference>
<organism evidence="2 3">
    <name type="scientific">Rhizopus oryzae</name>
    <name type="common">Mucormycosis agent</name>
    <name type="synonym">Rhizopus arrhizus var. delemar</name>
    <dbReference type="NCBI Taxonomy" id="64495"/>
    <lineage>
        <taxon>Eukaryota</taxon>
        <taxon>Fungi</taxon>
        <taxon>Fungi incertae sedis</taxon>
        <taxon>Mucoromycota</taxon>
        <taxon>Mucoromycotina</taxon>
        <taxon>Mucoromycetes</taxon>
        <taxon>Mucorales</taxon>
        <taxon>Mucorineae</taxon>
        <taxon>Rhizopodaceae</taxon>
        <taxon>Rhizopus</taxon>
    </lineage>
</organism>
<dbReference type="EMBL" id="JAANIT010002545">
    <property type="protein sequence ID" value="KAG1536133.1"/>
    <property type="molecule type" value="Genomic_DNA"/>
</dbReference>
<dbReference type="OrthoDB" id="4011711at2759"/>
<dbReference type="InterPro" id="IPR009057">
    <property type="entry name" value="Homeodomain-like_sf"/>
</dbReference>
<dbReference type="Pfam" id="PF13565">
    <property type="entry name" value="HTH_32"/>
    <property type="match status" value="1"/>
</dbReference>
<evidence type="ECO:0000313" key="3">
    <source>
        <dbReference type="Proteomes" id="UP000717996"/>
    </source>
</evidence>
<comment type="caution">
    <text evidence="2">The sequence shown here is derived from an EMBL/GenBank/DDBJ whole genome shotgun (WGS) entry which is preliminary data.</text>
</comment>
<dbReference type="SUPFAM" id="SSF46689">
    <property type="entry name" value="Homeodomain-like"/>
    <property type="match status" value="1"/>
</dbReference>
<gene>
    <name evidence="2" type="ORF">G6F51_011136</name>
</gene>
<dbReference type="InterPro" id="IPR047655">
    <property type="entry name" value="Transpos_IS630-like"/>
</dbReference>
<proteinExistence type="predicted"/>
<evidence type="ECO:0000313" key="2">
    <source>
        <dbReference type="EMBL" id="KAG1536133.1"/>
    </source>
</evidence>
<dbReference type="NCBIfam" id="NF033545">
    <property type="entry name" value="transpos_IS630"/>
    <property type="match status" value="1"/>
</dbReference>
<sequence>MNGQFFYEDGQGHVVDEHGCPEPMDYVVDEEMYTLQTISSHTDYLHTLHRVHNHEPIVVHVDEVQSKDVHMKESVTKRDYTVYTDQDKVRFFKLMFEKVLSASAAAKQLGIHVRLAQMWALQYEKDPDGIFKKGKSSGRPRILNDEHKRIILEWVDENPSIVLEQLMEKLRQRFEGIQVSKTTLYRFMKNECNLSLKKAKFQPVDRNSEAKIQERFDWIRKWDETDMDFRKNCVFLDESAFHINMKRTKTITILGAISASGLIKCSLRLPQVSTRKRKRTNASEIISRGTVTGHYLSFLKTTMDEMDKYQHMKGHYLVMDNAPIHKAEDISRYIESRGYRCAYLPSYSPELNPIE</sequence>
<feature type="domain" description="Tc1-like transposase DDE" evidence="1">
    <location>
        <begin position="233"/>
        <end position="355"/>
    </location>
</feature>
<dbReference type="Gene3D" id="3.30.420.10">
    <property type="entry name" value="Ribonuclease H-like superfamily/Ribonuclease H"/>
    <property type="match status" value="1"/>
</dbReference>
<accession>A0A9P6XZQ8</accession>
<dbReference type="PANTHER" id="PTHR46564">
    <property type="entry name" value="TRANSPOSASE"/>
    <property type="match status" value="1"/>
</dbReference>
<dbReference type="AlphaFoldDB" id="A0A9P6XZQ8"/>
<dbReference type="Pfam" id="PF13358">
    <property type="entry name" value="DDE_3"/>
    <property type="match status" value="1"/>
</dbReference>
<evidence type="ECO:0000259" key="1">
    <source>
        <dbReference type="Pfam" id="PF13358"/>
    </source>
</evidence>
<protein>
    <recommendedName>
        <fullName evidence="1">Tc1-like transposase DDE domain-containing protein</fullName>
    </recommendedName>
</protein>
<reference evidence="2" key="1">
    <citation type="journal article" date="2020" name="Microb. Genom.">
        <title>Genetic diversity of clinical and environmental Mucorales isolates obtained from an investigation of mucormycosis cases among solid organ transplant recipients.</title>
        <authorList>
            <person name="Nguyen M.H."/>
            <person name="Kaul D."/>
            <person name="Muto C."/>
            <person name="Cheng S.J."/>
            <person name="Richter R.A."/>
            <person name="Bruno V.M."/>
            <person name="Liu G."/>
            <person name="Beyhan S."/>
            <person name="Sundermann A.J."/>
            <person name="Mounaud S."/>
            <person name="Pasculle A.W."/>
            <person name="Nierman W.C."/>
            <person name="Driscoll E."/>
            <person name="Cumbie R."/>
            <person name="Clancy C.J."/>
            <person name="Dupont C.L."/>
        </authorList>
    </citation>
    <scope>NUCLEOTIDE SEQUENCE</scope>
    <source>
        <strain evidence="2">GL16</strain>
    </source>
</reference>
<dbReference type="InterPro" id="IPR038717">
    <property type="entry name" value="Tc1-like_DDE_dom"/>
</dbReference>
<dbReference type="GO" id="GO:0003676">
    <property type="term" value="F:nucleic acid binding"/>
    <property type="evidence" value="ECO:0007669"/>
    <property type="project" value="InterPro"/>
</dbReference>
<dbReference type="Proteomes" id="UP000717996">
    <property type="component" value="Unassembled WGS sequence"/>
</dbReference>